<accession>A0AAU8FGQ2</accession>
<protein>
    <submittedName>
        <fullName evidence="2">Uncharacterized protein</fullName>
    </submittedName>
</protein>
<organism evidence="2">
    <name type="scientific">Dyadobacter sp. 676</name>
    <dbReference type="NCBI Taxonomy" id="3088362"/>
    <lineage>
        <taxon>Bacteria</taxon>
        <taxon>Pseudomonadati</taxon>
        <taxon>Bacteroidota</taxon>
        <taxon>Cytophagia</taxon>
        <taxon>Cytophagales</taxon>
        <taxon>Spirosomataceae</taxon>
        <taxon>Dyadobacter</taxon>
    </lineage>
</organism>
<feature type="transmembrane region" description="Helical" evidence="1">
    <location>
        <begin position="101"/>
        <end position="118"/>
    </location>
</feature>
<feature type="transmembrane region" description="Helical" evidence="1">
    <location>
        <begin position="67"/>
        <end position="89"/>
    </location>
</feature>
<keyword evidence="1" id="KW-1133">Transmembrane helix</keyword>
<dbReference type="RefSeq" id="WP_353718199.1">
    <property type="nucleotide sequence ID" value="NZ_CP159289.1"/>
</dbReference>
<evidence type="ECO:0000256" key="1">
    <source>
        <dbReference type="SAM" id="Phobius"/>
    </source>
</evidence>
<keyword evidence="1" id="KW-0812">Transmembrane</keyword>
<evidence type="ECO:0000313" key="2">
    <source>
        <dbReference type="EMBL" id="XCH22872.1"/>
    </source>
</evidence>
<keyword evidence="1" id="KW-0472">Membrane</keyword>
<reference evidence="2" key="1">
    <citation type="submission" date="2024-06" db="EMBL/GenBank/DDBJ databases">
        <title>Sequencing and assembly of the genome of Dyadobacter sp. strain 676, a symbiont of Cyamopsis tetragonoloba.</title>
        <authorList>
            <person name="Guro P."/>
            <person name="Sazanova A."/>
            <person name="Kuznetsova I."/>
            <person name="Belimov A."/>
            <person name="Safronova V."/>
        </authorList>
    </citation>
    <scope>NUCLEOTIDE SEQUENCE</scope>
    <source>
        <strain evidence="2">676</strain>
    </source>
</reference>
<sequence length="127" mass="14018">MEPSRIQAKKGIIKKEQTDTQFTEKQAAAHQMELEITREGNRHEKDMRSTDLGVLGRFFGDGRNTQTFVAFMAVLSGVLIFDICLIAAYRKPAEAQFWSDAGLKALAFAGTALGYLFGKGSNSKLRG</sequence>
<proteinExistence type="predicted"/>
<name>A0AAU8FGQ2_9BACT</name>
<gene>
    <name evidence="2" type="ORF">ABV298_21385</name>
</gene>
<dbReference type="EMBL" id="CP159289">
    <property type="protein sequence ID" value="XCH22872.1"/>
    <property type="molecule type" value="Genomic_DNA"/>
</dbReference>
<dbReference type="AlphaFoldDB" id="A0AAU8FGQ2"/>